<keyword evidence="1" id="KW-0812">Transmembrane</keyword>
<comment type="caution">
    <text evidence="2">The sequence shown here is derived from an EMBL/GenBank/DDBJ whole genome shotgun (WGS) entry which is preliminary data.</text>
</comment>
<dbReference type="PANTHER" id="PTHR32063">
    <property type="match status" value="1"/>
</dbReference>
<accession>X0U7L5</accession>
<proteinExistence type="predicted"/>
<dbReference type="EMBL" id="BARS01010694">
    <property type="protein sequence ID" value="GAF96362.1"/>
    <property type="molecule type" value="Genomic_DNA"/>
</dbReference>
<evidence type="ECO:0000313" key="2">
    <source>
        <dbReference type="EMBL" id="GAF96362.1"/>
    </source>
</evidence>
<dbReference type="InterPro" id="IPR001036">
    <property type="entry name" value="Acrflvin-R"/>
</dbReference>
<evidence type="ECO:0000256" key="1">
    <source>
        <dbReference type="SAM" id="Phobius"/>
    </source>
</evidence>
<keyword evidence="1" id="KW-0472">Membrane</keyword>
<dbReference type="GO" id="GO:0005886">
    <property type="term" value="C:plasma membrane"/>
    <property type="evidence" value="ECO:0007669"/>
    <property type="project" value="TreeGrafter"/>
</dbReference>
<gene>
    <name evidence="2" type="ORF">S01H1_19725</name>
</gene>
<dbReference type="SUPFAM" id="SSF82866">
    <property type="entry name" value="Multidrug efflux transporter AcrB transmembrane domain"/>
    <property type="match status" value="1"/>
</dbReference>
<organism evidence="2">
    <name type="scientific">marine sediment metagenome</name>
    <dbReference type="NCBI Taxonomy" id="412755"/>
    <lineage>
        <taxon>unclassified sequences</taxon>
        <taxon>metagenomes</taxon>
        <taxon>ecological metagenomes</taxon>
    </lineage>
</organism>
<evidence type="ECO:0008006" key="3">
    <source>
        <dbReference type="Google" id="ProtNLM"/>
    </source>
</evidence>
<feature type="transmembrane region" description="Helical" evidence="1">
    <location>
        <begin position="96"/>
        <end position="116"/>
    </location>
</feature>
<dbReference type="PANTHER" id="PTHR32063:SF24">
    <property type="entry name" value="CATION EFFLUX SYSTEM (ACRB_ACRD_ACRF FAMILY)"/>
    <property type="match status" value="1"/>
</dbReference>
<feature type="transmembrane region" description="Helical" evidence="1">
    <location>
        <begin position="40"/>
        <end position="59"/>
    </location>
</feature>
<name>X0U7L5_9ZZZZ</name>
<feature type="transmembrane region" description="Helical" evidence="1">
    <location>
        <begin position="136"/>
        <end position="157"/>
    </location>
</feature>
<dbReference type="Pfam" id="PF00873">
    <property type="entry name" value="ACR_tran"/>
    <property type="match status" value="1"/>
</dbReference>
<feature type="transmembrane region" description="Helical" evidence="1">
    <location>
        <begin position="65"/>
        <end position="84"/>
    </location>
</feature>
<feature type="transmembrane region" description="Helical" evidence="1">
    <location>
        <begin position="169"/>
        <end position="195"/>
    </location>
</feature>
<sequence>MGSVVAQIQKRIEDQVELPPGYHIEYGGQFENQQRAMARLSIIIPIVIAAVFIMLWMSFGNVQHALIIIVNVPLALIGGVFGLFVTGEYLSVPASVGFIALFGIAVQNGIVLVSYINELRARGRSVHDSLIEGGLLRLRPVLMTATTTVLGLLPLLMARGIGSEVQRPLAVVVVFGLTTSTLLTLFVIPAVYSLVRSKDPITPD</sequence>
<keyword evidence="1" id="KW-1133">Transmembrane helix</keyword>
<dbReference type="Gene3D" id="1.20.1640.10">
    <property type="entry name" value="Multidrug efflux transporter AcrB transmembrane domain"/>
    <property type="match status" value="1"/>
</dbReference>
<protein>
    <recommendedName>
        <fullName evidence="3">Acriflavin resistance protein</fullName>
    </recommendedName>
</protein>
<dbReference type="AlphaFoldDB" id="X0U7L5"/>
<dbReference type="Gene3D" id="3.30.70.1440">
    <property type="entry name" value="Multidrug efflux transporter AcrB pore domain"/>
    <property type="match status" value="1"/>
</dbReference>
<reference evidence="2" key="1">
    <citation type="journal article" date="2014" name="Front. Microbiol.">
        <title>High frequency of phylogenetically diverse reductive dehalogenase-homologous genes in deep subseafloor sedimentary metagenomes.</title>
        <authorList>
            <person name="Kawai M."/>
            <person name="Futagami T."/>
            <person name="Toyoda A."/>
            <person name="Takaki Y."/>
            <person name="Nishi S."/>
            <person name="Hori S."/>
            <person name="Arai W."/>
            <person name="Tsubouchi T."/>
            <person name="Morono Y."/>
            <person name="Uchiyama I."/>
            <person name="Ito T."/>
            <person name="Fujiyama A."/>
            <person name="Inagaki F."/>
            <person name="Takami H."/>
        </authorList>
    </citation>
    <scope>NUCLEOTIDE SEQUENCE</scope>
    <source>
        <strain evidence="2">Expedition CK06-06</strain>
    </source>
</reference>
<dbReference type="GO" id="GO:0042910">
    <property type="term" value="F:xenobiotic transmembrane transporter activity"/>
    <property type="evidence" value="ECO:0007669"/>
    <property type="project" value="TreeGrafter"/>
</dbReference>